<dbReference type="PANTHER" id="PTHR43280:SF31">
    <property type="entry name" value="TRANSCRIPTIONAL REGULATORY PROTEIN"/>
    <property type="match status" value="1"/>
</dbReference>
<dbReference type="EMBL" id="LK931336">
    <property type="protein sequence ID" value="CDZ81979.1"/>
    <property type="molecule type" value="Genomic_DNA"/>
</dbReference>
<dbReference type="Gene3D" id="2.60.120.280">
    <property type="entry name" value="Regulatory protein AraC"/>
    <property type="match status" value="1"/>
</dbReference>
<dbReference type="GO" id="GO:0043565">
    <property type="term" value="F:sequence-specific DNA binding"/>
    <property type="evidence" value="ECO:0007669"/>
    <property type="project" value="InterPro"/>
</dbReference>
<evidence type="ECO:0000256" key="3">
    <source>
        <dbReference type="ARBA" id="ARBA00023163"/>
    </source>
</evidence>
<evidence type="ECO:0000259" key="4">
    <source>
        <dbReference type="PROSITE" id="PS01124"/>
    </source>
</evidence>
<dbReference type="SUPFAM" id="SSF51215">
    <property type="entry name" value="Regulatory protein AraC"/>
    <property type="match status" value="1"/>
</dbReference>
<dbReference type="InterPro" id="IPR009057">
    <property type="entry name" value="Homeodomain-like_sf"/>
</dbReference>
<reference evidence="5" key="1">
    <citation type="submission" date="2014-06" db="EMBL/GenBank/DDBJ databases">
        <authorList>
            <person name="Urmite Genomes Urmite Genomes"/>
        </authorList>
    </citation>
    <scope>NUCLEOTIDE SEQUENCE</scope>
</reference>
<protein>
    <submittedName>
        <fullName evidence="5">AraC family transcriptional regulator</fullName>
    </submittedName>
</protein>
<keyword evidence="2" id="KW-0238">DNA-binding</keyword>
<dbReference type="PROSITE" id="PS01124">
    <property type="entry name" value="HTH_ARAC_FAMILY_2"/>
    <property type="match status" value="1"/>
</dbReference>
<sequence>MPGQAVRFLNYKHRLPEAFTFCYVQVVGIILRRENKMNGNLLSSHVKNETTYNIPLLINENVISSGISLISLWHTYADENYRVIWPRDKKKPLIANSWVAVYTVQGCGKILLKDGEQITLNGNCIIFLKPTDIQSYHCEGLLWEQYWMEFTPTSIMDIPIRQQSVIYNGDVYNQELAEVSQLITRPEPIKNSLAVAFLTKIIYQWICLIDSNGKKDPQRIQVEKLIAALHASLQRRWSVADMAATIPCSEAWLRRLFLRYTGKTPKEYYLDARLELALSLLKQEGNSVGQVADMLNFFDSFHFSKAFKHKFGYAPSAVLKHPDRHPLDAGQQD</sequence>
<dbReference type="InterPro" id="IPR037923">
    <property type="entry name" value="HTH-like"/>
</dbReference>
<dbReference type="AlphaFoldDB" id="A0A078LCX3"/>
<name>A0A078LCX3_CITKO</name>
<dbReference type="PATRIC" id="fig|545.12.peg.26"/>
<dbReference type="InterPro" id="IPR018062">
    <property type="entry name" value="HTH_AraC-typ_CS"/>
</dbReference>
<dbReference type="GO" id="GO:0003700">
    <property type="term" value="F:DNA-binding transcription factor activity"/>
    <property type="evidence" value="ECO:0007669"/>
    <property type="project" value="InterPro"/>
</dbReference>
<dbReference type="SMART" id="SM00342">
    <property type="entry name" value="HTH_ARAC"/>
    <property type="match status" value="1"/>
</dbReference>
<accession>A0A078LCX3</accession>
<dbReference type="InterPro" id="IPR003313">
    <property type="entry name" value="AraC-bd"/>
</dbReference>
<proteinExistence type="predicted"/>
<feature type="domain" description="HTH araC/xylS-type" evidence="4">
    <location>
        <begin position="223"/>
        <end position="321"/>
    </location>
</feature>
<dbReference type="InterPro" id="IPR018060">
    <property type="entry name" value="HTH_AraC"/>
</dbReference>
<evidence type="ECO:0000313" key="5">
    <source>
        <dbReference type="EMBL" id="CDZ81979.1"/>
    </source>
</evidence>
<dbReference type="Pfam" id="PF12833">
    <property type="entry name" value="HTH_18"/>
    <property type="match status" value="1"/>
</dbReference>
<dbReference type="PANTHER" id="PTHR43280">
    <property type="entry name" value="ARAC-FAMILY TRANSCRIPTIONAL REGULATOR"/>
    <property type="match status" value="1"/>
</dbReference>
<evidence type="ECO:0000256" key="2">
    <source>
        <dbReference type="ARBA" id="ARBA00023125"/>
    </source>
</evidence>
<dbReference type="Pfam" id="PF02311">
    <property type="entry name" value="AraC_binding"/>
    <property type="match status" value="1"/>
</dbReference>
<evidence type="ECO:0000256" key="1">
    <source>
        <dbReference type="ARBA" id="ARBA00023015"/>
    </source>
</evidence>
<keyword evidence="1" id="KW-0805">Transcription regulation</keyword>
<dbReference type="PROSITE" id="PS00041">
    <property type="entry name" value="HTH_ARAC_FAMILY_1"/>
    <property type="match status" value="1"/>
</dbReference>
<keyword evidence="3" id="KW-0804">Transcription</keyword>
<gene>
    <name evidence="5" type="ORF">BN1086_00025</name>
</gene>
<dbReference type="Gene3D" id="1.10.10.60">
    <property type="entry name" value="Homeodomain-like"/>
    <property type="match status" value="1"/>
</dbReference>
<organism evidence="5">
    <name type="scientific">Citrobacter koseri</name>
    <name type="common">Citrobacter diversus</name>
    <dbReference type="NCBI Taxonomy" id="545"/>
    <lineage>
        <taxon>Bacteria</taxon>
        <taxon>Pseudomonadati</taxon>
        <taxon>Pseudomonadota</taxon>
        <taxon>Gammaproteobacteria</taxon>
        <taxon>Enterobacterales</taxon>
        <taxon>Enterobacteriaceae</taxon>
        <taxon>Citrobacter</taxon>
    </lineage>
</organism>
<dbReference type="SUPFAM" id="SSF46689">
    <property type="entry name" value="Homeodomain-like"/>
    <property type="match status" value="2"/>
</dbReference>